<name>A0A381R4Y4_9ZZZZ</name>
<dbReference type="AlphaFoldDB" id="A0A381R4Y4"/>
<accession>A0A381R4Y4</accession>
<dbReference type="EMBL" id="UINC01001699">
    <property type="protein sequence ID" value="SUZ86772.1"/>
    <property type="molecule type" value="Genomic_DNA"/>
</dbReference>
<sequence>MSLLGRDGRVAKGGALLRRWTSRPRGFESHSLRFGLYGLLIFGPVAPKSAAQVAVDGWPSGLRRTIGNRVG</sequence>
<evidence type="ECO:0000313" key="1">
    <source>
        <dbReference type="EMBL" id="SUZ86772.1"/>
    </source>
</evidence>
<protein>
    <submittedName>
        <fullName evidence="1">Uncharacterized protein</fullName>
    </submittedName>
</protein>
<gene>
    <name evidence="1" type="ORF">METZ01_LOCUS39626</name>
</gene>
<proteinExistence type="predicted"/>
<organism evidence="1">
    <name type="scientific">marine metagenome</name>
    <dbReference type="NCBI Taxonomy" id="408172"/>
    <lineage>
        <taxon>unclassified sequences</taxon>
        <taxon>metagenomes</taxon>
        <taxon>ecological metagenomes</taxon>
    </lineage>
</organism>
<reference evidence="1" key="1">
    <citation type="submission" date="2018-05" db="EMBL/GenBank/DDBJ databases">
        <authorList>
            <person name="Lanie J.A."/>
            <person name="Ng W.-L."/>
            <person name="Kazmierczak K.M."/>
            <person name="Andrzejewski T.M."/>
            <person name="Davidsen T.M."/>
            <person name="Wayne K.J."/>
            <person name="Tettelin H."/>
            <person name="Glass J.I."/>
            <person name="Rusch D."/>
            <person name="Podicherti R."/>
            <person name="Tsui H.-C.T."/>
            <person name="Winkler M.E."/>
        </authorList>
    </citation>
    <scope>NUCLEOTIDE SEQUENCE</scope>
</reference>